<protein>
    <submittedName>
        <fullName evidence="1">Uncharacterized protein</fullName>
    </submittedName>
</protein>
<accession>A0A0E0LUP8</accession>
<sequence length="87" mass="10001">MPRPHLTDWSDHPAAVAPPLLHRGRVRCRRRTNAEQAVTESCAVGNNNQEKLWSKYINSTAQDSPEGARWYHYFEKGNLVKRAKTQT</sequence>
<dbReference type="Gramene" id="OPUNC08G12540.2">
    <property type="protein sequence ID" value="OPUNC08G12540.2"/>
    <property type="gene ID" value="OPUNC08G12540"/>
</dbReference>
<evidence type="ECO:0000313" key="2">
    <source>
        <dbReference type="Proteomes" id="UP000026962"/>
    </source>
</evidence>
<dbReference type="AlphaFoldDB" id="A0A0E0LUP8"/>
<reference evidence="1" key="2">
    <citation type="submission" date="2018-05" db="EMBL/GenBank/DDBJ databases">
        <title>OpunRS2 (Oryza punctata Reference Sequence Version 2).</title>
        <authorList>
            <person name="Zhang J."/>
            <person name="Kudrna D."/>
            <person name="Lee S."/>
            <person name="Talag J."/>
            <person name="Welchert J."/>
            <person name="Wing R.A."/>
        </authorList>
    </citation>
    <scope>NUCLEOTIDE SEQUENCE [LARGE SCALE GENOMIC DNA]</scope>
</reference>
<name>A0A0E0LUP8_ORYPU</name>
<organism evidence="1">
    <name type="scientific">Oryza punctata</name>
    <name type="common">Red rice</name>
    <dbReference type="NCBI Taxonomy" id="4537"/>
    <lineage>
        <taxon>Eukaryota</taxon>
        <taxon>Viridiplantae</taxon>
        <taxon>Streptophyta</taxon>
        <taxon>Embryophyta</taxon>
        <taxon>Tracheophyta</taxon>
        <taxon>Spermatophyta</taxon>
        <taxon>Magnoliopsida</taxon>
        <taxon>Liliopsida</taxon>
        <taxon>Poales</taxon>
        <taxon>Poaceae</taxon>
        <taxon>BOP clade</taxon>
        <taxon>Oryzoideae</taxon>
        <taxon>Oryzeae</taxon>
        <taxon>Oryzinae</taxon>
        <taxon>Oryza</taxon>
    </lineage>
</organism>
<reference evidence="1" key="1">
    <citation type="submission" date="2015-04" db="UniProtKB">
        <authorList>
            <consortium name="EnsemblPlants"/>
        </authorList>
    </citation>
    <scope>IDENTIFICATION</scope>
</reference>
<evidence type="ECO:0000313" key="1">
    <source>
        <dbReference type="EnsemblPlants" id="OPUNC08G12540.2"/>
    </source>
</evidence>
<dbReference type="EnsemblPlants" id="OPUNC08G12540.2">
    <property type="protein sequence ID" value="OPUNC08G12540.2"/>
    <property type="gene ID" value="OPUNC08G12540"/>
</dbReference>
<dbReference type="Proteomes" id="UP000026962">
    <property type="component" value="Chromosome 8"/>
</dbReference>
<keyword evidence="2" id="KW-1185">Reference proteome</keyword>
<proteinExistence type="predicted"/>